<evidence type="ECO:0000313" key="2">
    <source>
        <dbReference type="EMBL" id="ERI73997.1"/>
    </source>
</evidence>
<evidence type="ECO:0000313" key="3">
    <source>
        <dbReference type="Proteomes" id="UP000016491"/>
    </source>
</evidence>
<keyword evidence="1" id="KW-1133">Transmembrane helix</keyword>
<gene>
    <name evidence="2" type="ORF">CLOSYM_04438</name>
</gene>
<accession>A0ABC9TRP2</accession>
<organism evidence="2 3">
    <name type="scientific">[Clostridium] symbiosum ATCC 14940</name>
    <dbReference type="NCBI Taxonomy" id="411472"/>
    <lineage>
        <taxon>Bacteria</taxon>
        <taxon>Bacillati</taxon>
        <taxon>Bacillota</taxon>
        <taxon>Clostridia</taxon>
        <taxon>Lachnospirales</taxon>
        <taxon>Lachnospiraceae</taxon>
        <taxon>Otoolea</taxon>
    </lineage>
</organism>
<dbReference type="EMBL" id="AWSU01000352">
    <property type="protein sequence ID" value="ERI73997.1"/>
    <property type="molecule type" value="Genomic_DNA"/>
</dbReference>
<proteinExistence type="predicted"/>
<name>A0ABC9TRP2_CLOSY</name>
<reference evidence="2 3" key="1">
    <citation type="submission" date="2013-07" db="EMBL/GenBank/DDBJ databases">
        <authorList>
            <person name="Weinstock G."/>
            <person name="Sodergren E."/>
            <person name="Wylie T."/>
            <person name="Fulton L."/>
            <person name="Fulton R."/>
            <person name="Fronick C."/>
            <person name="O'Laughlin M."/>
            <person name="Godfrey J."/>
            <person name="Miner T."/>
            <person name="Herter B."/>
            <person name="Appelbaum E."/>
            <person name="Cordes M."/>
            <person name="Lek S."/>
            <person name="Wollam A."/>
            <person name="Pepin K.H."/>
            <person name="Palsikar V.B."/>
            <person name="Mitreva M."/>
            <person name="Wilson R.K."/>
        </authorList>
    </citation>
    <scope>NUCLEOTIDE SEQUENCE [LARGE SCALE GENOMIC DNA]</scope>
    <source>
        <strain evidence="2 3">ATCC 14940</strain>
    </source>
</reference>
<protein>
    <submittedName>
        <fullName evidence="2">Uncharacterized protein</fullName>
    </submittedName>
</protein>
<dbReference type="Proteomes" id="UP000016491">
    <property type="component" value="Unassembled WGS sequence"/>
</dbReference>
<sequence>MTPSPAVRTKSFSAAFRLYLLSHIVILLSILCVMFSCIFFKAFPGFSTILYRFPIHLTFSLQSGQEGFYLIGRFSYETKKGYCHEPISNRPFDNTPFSVIFHV</sequence>
<keyword evidence="1" id="KW-0812">Transmembrane</keyword>
<evidence type="ECO:0000256" key="1">
    <source>
        <dbReference type="SAM" id="Phobius"/>
    </source>
</evidence>
<comment type="caution">
    <text evidence="2">The sequence shown here is derived from an EMBL/GenBank/DDBJ whole genome shotgun (WGS) entry which is preliminary data.</text>
</comment>
<feature type="transmembrane region" description="Helical" evidence="1">
    <location>
        <begin position="20"/>
        <end position="43"/>
    </location>
</feature>
<dbReference type="AlphaFoldDB" id="A0ABC9TRP2"/>
<keyword evidence="1" id="KW-0472">Membrane</keyword>